<dbReference type="SUPFAM" id="SSF55620">
    <property type="entry name" value="Tetrahydrobiopterin biosynthesis enzymes-like"/>
    <property type="match status" value="1"/>
</dbReference>
<dbReference type="AlphaFoldDB" id="A0AA35X8L5"/>
<proteinExistence type="inferred from homology"/>
<evidence type="ECO:0000256" key="5">
    <source>
        <dbReference type="ARBA" id="ARBA00022723"/>
    </source>
</evidence>
<dbReference type="PANTHER" id="PTHR12589">
    <property type="entry name" value="PYRUVOYL TETRAHYDROBIOPTERIN SYNTHASE"/>
    <property type="match status" value="1"/>
</dbReference>
<dbReference type="EC" id="4.2.3.12" evidence="4"/>
<comment type="cofactor">
    <cofactor evidence="1">
        <name>Zn(2+)</name>
        <dbReference type="ChEBI" id="CHEBI:29105"/>
    </cofactor>
</comment>
<dbReference type="GO" id="GO:0006729">
    <property type="term" value="P:tetrahydrobiopterin biosynthetic process"/>
    <property type="evidence" value="ECO:0007669"/>
    <property type="project" value="UniProtKB-KW"/>
</dbReference>
<comment type="similarity">
    <text evidence="3">Belongs to the PTPS family.</text>
</comment>
<evidence type="ECO:0000256" key="3">
    <source>
        <dbReference type="ARBA" id="ARBA00009164"/>
    </source>
</evidence>
<keyword evidence="5" id="KW-0479">Metal-binding</keyword>
<reference evidence="9" key="1">
    <citation type="submission" date="2023-03" db="EMBL/GenBank/DDBJ databases">
        <authorList>
            <person name="Steffen K."/>
            <person name="Cardenas P."/>
        </authorList>
    </citation>
    <scope>NUCLEOTIDE SEQUENCE</scope>
</reference>
<accession>A0AA35X8L5</accession>
<dbReference type="EMBL" id="CASHTH010003251">
    <property type="protein sequence ID" value="CAI8042280.1"/>
    <property type="molecule type" value="Genomic_DNA"/>
</dbReference>
<comment type="caution">
    <text evidence="9">The sequence shown here is derived from an EMBL/GenBank/DDBJ whole genome shotgun (WGS) entry which is preliminary data.</text>
</comment>
<evidence type="ECO:0000256" key="6">
    <source>
        <dbReference type="ARBA" id="ARBA00022833"/>
    </source>
</evidence>
<dbReference type="InterPro" id="IPR007115">
    <property type="entry name" value="6-PTP_synth/QueD"/>
</dbReference>
<dbReference type="InterPro" id="IPR038418">
    <property type="entry name" value="6-PTP_synth/QueD_sf"/>
</dbReference>
<protein>
    <recommendedName>
        <fullName evidence="4">6-pyruvoyltetrahydropterin synthase</fullName>
        <ecNumber evidence="4">4.2.3.12</ecNumber>
    </recommendedName>
</protein>
<dbReference type="GO" id="GO:0046872">
    <property type="term" value="F:metal ion binding"/>
    <property type="evidence" value="ECO:0007669"/>
    <property type="project" value="UniProtKB-KW"/>
</dbReference>
<name>A0AA35X8L5_GEOBA</name>
<evidence type="ECO:0000313" key="10">
    <source>
        <dbReference type="Proteomes" id="UP001174909"/>
    </source>
</evidence>
<evidence type="ECO:0000256" key="1">
    <source>
        <dbReference type="ARBA" id="ARBA00001947"/>
    </source>
</evidence>
<gene>
    <name evidence="9" type="ORF">GBAR_LOCUS23494</name>
</gene>
<dbReference type="PANTHER" id="PTHR12589:SF7">
    <property type="entry name" value="6-PYRUVOYL TETRAHYDROBIOPTERIN SYNTHASE"/>
    <property type="match status" value="1"/>
</dbReference>
<dbReference type="GO" id="GO:0003874">
    <property type="term" value="F:6-pyruvoyltetrahydropterin synthase activity"/>
    <property type="evidence" value="ECO:0007669"/>
    <property type="project" value="UniProtKB-EC"/>
</dbReference>
<evidence type="ECO:0000256" key="2">
    <source>
        <dbReference type="ARBA" id="ARBA00005126"/>
    </source>
</evidence>
<keyword evidence="8" id="KW-0456">Lyase</keyword>
<organism evidence="9 10">
    <name type="scientific">Geodia barretti</name>
    <name type="common">Barrett's horny sponge</name>
    <dbReference type="NCBI Taxonomy" id="519541"/>
    <lineage>
        <taxon>Eukaryota</taxon>
        <taxon>Metazoa</taxon>
        <taxon>Porifera</taxon>
        <taxon>Demospongiae</taxon>
        <taxon>Heteroscleromorpha</taxon>
        <taxon>Tetractinellida</taxon>
        <taxon>Astrophorina</taxon>
        <taxon>Geodiidae</taxon>
        <taxon>Geodia</taxon>
    </lineage>
</organism>
<keyword evidence="7" id="KW-0783">Tetrahydrobiopterin biosynthesis</keyword>
<evidence type="ECO:0000313" key="9">
    <source>
        <dbReference type="EMBL" id="CAI8042280.1"/>
    </source>
</evidence>
<dbReference type="Gene3D" id="3.30.479.10">
    <property type="entry name" value="6-pyruvoyl tetrahydropterin synthase/QueD"/>
    <property type="match status" value="1"/>
</dbReference>
<dbReference type="Pfam" id="PF01242">
    <property type="entry name" value="PTPS"/>
    <property type="match status" value="1"/>
</dbReference>
<evidence type="ECO:0000256" key="8">
    <source>
        <dbReference type="ARBA" id="ARBA00023239"/>
    </source>
</evidence>
<keyword evidence="10" id="KW-1185">Reference proteome</keyword>
<comment type="pathway">
    <text evidence="2">Cofactor biosynthesis; tetrahydrobiopterin biosynthesis; tetrahydrobiopterin from 7,8-dihydroneopterin triphosphate: step 1/3.</text>
</comment>
<evidence type="ECO:0000256" key="7">
    <source>
        <dbReference type="ARBA" id="ARBA00023007"/>
    </source>
</evidence>
<evidence type="ECO:0000256" key="4">
    <source>
        <dbReference type="ARBA" id="ARBA00013100"/>
    </source>
</evidence>
<dbReference type="Proteomes" id="UP001174909">
    <property type="component" value="Unassembled WGS sequence"/>
</dbReference>
<keyword evidence="6" id="KW-0862">Zinc</keyword>
<sequence>MLDYDGKCAFPHGHTYRAEVFLQANSLDSQDLVFDFTELKRRVKIWIDENWDHAFLVNSRDTELIDGLAPASKGRIYQFESSNPSCEVISRELYNVVAKLCGMSPAKVRLWESLDQYAEYDGAGGATG</sequence>